<accession>A0AAW4PKZ1</accession>
<feature type="compositionally biased region" description="Polar residues" evidence="1">
    <location>
        <begin position="1"/>
        <end position="13"/>
    </location>
</feature>
<dbReference type="InterPro" id="IPR055927">
    <property type="entry name" value="DUF7504"/>
</dbReference>
<dbReference type="Gene3D" id="3.40.50.300">
    <property type="entry name" value="P-loop containing nucleotide triphosphate hydrolases"/>
    <property type="match status" value="1"/>
</dbReference>
<dbReference type="EMBL" id="RKLT01000046">
    <property type="protein sequence ID" value="MBX0298243.1"/>
    <property type="molecule type" value="Genomic_DNA"/>
</dbReference>
<dbReference type="RefSeq" id="WP_220582819.1">
    <property type="nucleotide sequence ID" value="NZ_RKLT01000046.1"/>
</dbReference>
<evidence type="ECO:0008006" key="4">
    <source>
        <dbReference type="Google" id="ProtNLM"/>
    </source>
</evidence>
<name>A0AAW4PKZ1_9EURY</name>
<gene>
    <name evidence="2" type="ORF">EGH23_25625</name>
</gene>
<sequence>MASNGGPQFTFPSNLEPETVQPGTNILVSGSSGQGARDVALRLMLAGTSSNEGVLLLSAGTSGRSLLERAAHEVETLDRGRVGIVDCSGLEDDQQRFDEHTKSIDDPGDLTAIQMELSVLYEMLLERGYDRVRVGVFSVSALIAHAELEAVSRFIHMLSGRVIATADLGVFVLDSSMQDDLTVDVIEQYCDGTIDVQMTDDDNTEIRARGLGIDSPSWRQVSASPQDQQRHQP</sequence>
<dbReference type="AlphaFoldDB" id="A0AAW4PKZ1"/>
<evidence type="ECO:0000256" key="1">
    <source>
        <dbReference type="SAM" id="MobiDB-lite"/>
    </source>
</evidence>
<comment type="caution">
    <text evidence="2">The sequence shown here is derived from an EMBL/GenBank/DDBJ whole genome shotgun (WGS) entry which is preliminary data.</text>
</comment>
<proteinExistence type="predicted"/>
<keyword evidence="3" id="KW-1185">Reference proteome</keyword>
<reference evidence="2 3" key="1">
    <citation type="submission" date="2021-06" db="EMBL/GenBank/DDBJ databases">
        <title>Halomicroarcula sp. a new haloarchaeum isolated from saline soil.</title>
        <authorList>
            <person name="Duran-Viseras A."/>
            <person name="Sanchez-Porro C."/>
            <person name="Ventosa A."/>
        </authorList>
    </citation>
    <scope>NUCLEOTIDE SEQUENCE [LARGE SCALE GENOMIC DNA]</scope>
    <source>
        <strain evidence="2 3">F27</strain>
    </source>
</reference>
<dbReference type="Pfam" id="PF24336">
    <property type="entry name" value="DUF7504"/>
    <property type="match status" value="1"/>
</dbReference>
<dbReference type="InterPro" id="IPR027417">
    <property type="entry name" value="P-loop_NTPase"/>
</dbReference>
<feature type="region of interest" description="Disordered" evidence="1">
    <location>
        <begin position="1"/>
        <end position="31"/>
    </location>
</feature>
<dbReference type="Proteomes" id="UP001430455">
    <property type="component" value="Unassembled WGS sequence"/>
</dbReference>
<organism evidence="2 3">
    <name type="scientific">Haloarcula nitratireducens</name>
    <dbReference type="NCBI Taxonomy" id="2487749"/>
    <lineage>
        <taxon>Archaea</taxon>
        <taxon>Methanobacteriati</taxon>
        <taxon>Methanobacteriota</taxon>
        <taxon>Stenosarchaea group</taxon>
        <taxon>Halobacteria</taxon>
        <taxon>Halobacteriales</taxon>
        <taxon>Haloarculaceae</taxon>
        <taxon>Haloarcula</taxon>
    </lineage>
</organism>
<evidence type="ECO:0000313" key="3">
    <source>
        <dbReference type="Proteomes" id="UP001430455"/>
    </source>
</evidence>
<evidence type="ECO:0000313" key="2">
    <source>
        <dbReference type="EMBL" id="MBX0298243.1"/>
    </source>
</evidence>
<protein>
    <recommendedName>
        <fullName evidence="4">KaiC-like domain-containing protein</fullName>
    </recommendedName>
</protein>
<feature type="compositionally biased region" description="Polar residues" evidence="1">
    <location>
        <begin position="21"/>
        <end position="31"/>
    </location>
</feature>